<dbReference type="Proteomes" id="UP000007819">
    <property type="component" value="Chromosome A2"/>
</dbReference>
<dbReference type="InterPro" id="IPR048777">
    <property type="entry name" value="CATIP_N"/>
</dbReference>
<accession>A0A8R2ADK9</accession>
<dbReference type="Gene3D" id="1.20.890.10">
    <property type="entry name" value="cAMP-dependent protein kinase regulatory subunit, dimerization-anchoring domain"/>
    <property type="match status" value="1"/>
</dbReference>
<dbReference type="KEGG" id="api:100572151"/>
<feature type="domain" description="Ciliogenesis-associated TTC17-interacting protein N-terminal" evidence="2">
    <location>
        <begin position="37"/>
        <end position="236"/>
    </location>
</feature>
<keyword evidence="4" id="KW-1185">Reference proteome</keyword>
<dbReference type="Pfam" id="PF02197">
    <property type="entry name" value="RIIa"/>
    <property type="match status" value="1"/>
</dbReference>
<dbReference type="PANTHER" id="PTHR15505:SF4">
    <property type="entry name" value="RIIA DOMAIN-CONTAINING PROTEIN 1"/>
    <property type="match status" value="1"/>
</dbReference>
<dbReference type="GeneID" id="100572151"/>
<organism evidence="3 4">
    <name type="scientific">Acyrthosiphon pisum</name>
    <name type="common">Pea aphid</name>
    <dbReference type="NCBI Taxonomy" id="7029"/>
    <lineage>
        <taxon>Eukaryota</taxon>
        <taxon>Metazoa</taxon>
        <taxon>Ecdysozoa</taxon>
        <taxon>Arthropoda</taxon>
        <taxon>Hexapoda</taxon>
        <taxon>Insecta</taxon>
        <taxon>Pterygota</taxon>
        <taxon>Neoptera</taxon>
        <taxon>Paraneoptera</taxon>
        <taxon>Hemiptera</taxon>
        <taxon>Sternorrhyncha</taxon>
        <taxon>Aphidomorpha</taxon>
        <taxon>Aphidoidea</taxon>
        <taxon>Aphididae</taxon>
        <taxon>Macrosiphini</taxon>
        <taxon>Acyrthosiphon</taxon>
    </lineage>
</organism>
<sequence length="366" mass="42143">MNIYVVRANDLATYMKINTENQILNLKKTSTEDDYMLIDNENVTKLCFDERLSVVNEKKEVLGEFVGQIQKSNSNTNSESLIIHLNSTSISKHGKEIGMSVITFTTANLLSYEEKWSQTYSKESAMECKTVLVSNKNNDGKVQICTDINNGELIDQTKNINLKYIKGLLTEGMNYAFLRNLAIIGFEGTIKNKTAITINGKLCKTIYVCSLKDNYKINKMSVSVIIIKRAIQLGKSFKIPIRETITVLTRLGYILNHSWGKTINQKLIINKSMRITKDGFVYNDNVTHIKNNLDQDIRFKLMYLNKYPEMKIKYNTYIKNNRDVYDMIIDYVKAVLIAKPDNVLQFSIDYFEKLINCVHLYEIMTV</sequence>
<dbReference type="SUPFAM" id="SSF47391">
    <property type="entry name" value="Dimerization-anchoring domain of cAMP-dependent PK regulatory subunit"/>
    <property type="match status" value="1"/>
</dbReference>
<dbReference type="AlphaFoldDB" id="A0A8R2ADK9"/>
<dbReference type="EnsemblMetazoa" id="XM_003243307.4">
    <property type="protein sequence ID" value="XP_003243355.1"/>
    <property type="gene ID" value="LOC100572151"/>
</dbReference>
<protein>
    <recommendedName>
        <fullName evidence="5">RIIa domain-containing protein</fullName>
    </recommendedName>
</protein>
<proteinExistence type="predicted"/>
<name>A0A8R2ADK9_ACYPI</name>
<evidence type="ECO:0008006" key="5">
    <source>
        <dbReference type="Google" id="ProtNLM"/>
    </source>
</evidence>
<evidence type="ECO:0000259" key="2">
    <source>
        <dbReference type="Pfam" id="PF21772"/>
    </source>
</evidence>
<dbReference type="InterPro" id="IPR003117">
    <property type="entry name" value="cAMP_dep_PK_reg_su_I/II_a/b"/>
</dbReference>
<evidence type="ECO:0000259" key="1">
    <source>
        <dbReference type="Pfam" id="PF02197"/>
    </source>
</evidence>
<dbReference type="Pfam" id="PF21772">
    <property type="entry name" value="CATIP_N"/>
    <property type="match status" value="1"/>
</dbReference>
<reference evidence="4" key="1">
    <citation type="submission" date="2010-06" db="EMBL/GenBank/DDBJ databases">
        <authorList>
            <person name="Jiang H."/>
            <person name="Abraham K."/>
            <person name="Ali S."/>
            <person name="Alsbrooks S.L."/>
            <person name="Anim B.N."/>
            <person name="Anosike U.S."/>
            <person name="Attaway T."/>
            <person name="Bandaranaike D.P."/>
            <person name="Battles P.K."/>
            <person name="Bell S.N."/>
            <person name="Bell A.V."/>
            <person name="Beltran B."/>
            <person name="Bickham C."/>
            <person name="Bustamante Y."/>
            <person name="Caleb T."/>
            <person name="Canada A."/>
            <person name="Cardenas V."/>
            <person name="Carter K."/>
            <person name="Chacko J."/>
            <person name="Chandrabose M.N."/>
            <person name="Chavez D."/>
            <person name="Chavez A."/>
            <person name="Chen L."/>
            <person name="Chu H.-S."/>
            <person name="Claassen K.J."/>
            <person name="Cockrell R."/>
            <person name="Collins M."/>
            <person name="Cooper J.A."/>
            <person name="Cree A."/>
            <person name="Curry S.M."/>
            <person name="Da Y."/>
            <person name="Dao M.D."/>
            <person name="Das B."/>
            <person name="Davila M.-L."/>
            <person name="Davy-Carroll L."/>
            <person name="Denson S."/>
            <person name="Dinh H."/>
            <person name="Ebong V.E."/>
            <person name="Edwards J.R."/>
            <person name="Egan A."/>
            <person name="El-Daye J."/>
            <person name="Escobedo L."/>
            <person name="Fernandez S."/>
            <person name="Fernando P.R."/>
            <person name="Flagg N."/>
            <person name="Forbes L.D."/>
            <person name="Fowler R.G."/>
            <person name="Fu Q."/>
            <person name="Gabisi R.A."/>
            <person name="Ganer J."/>
            <person name="Garbino Pronczuk A."/>
            <person name="Garcia R.M."/>
            <person name="Garner T."/>
            <person name="Garrett T.E."/>
            <person name="Gonzalez D.A."/>
            <person name="Hamid H."/>
            <person name="Hawkins E.S."/>
            <person name="Hirani K."/>
            <person name="Hogues M.E."/>
            <person name="Hollins B."/>
            <person name="Hsiao C.-H."/>
            <person name="Jabil R."/>
            <person name="James M.L."/>
            <person name="Jhangiani S.N."/>
            <person name="Johnson B."/>
            <person name="Johnson Q."/>
            <person name="Joshi V."/>
            <person name="Kalu J.B."/>
            <person name="Kam C."/>
            <person name="Kashfia A."/>
            <person name="Keebler J."/>
            <person name="Kisamo H."/>
            <person name="Kovar C.L."/>
            <person name="Lago L.A."/>
            <person name="Lai C.-Y."/>
            <person name="Laidlaw J."/>
            <person name="Lara F."/>
            <person name="Le T.-K."/>
            <person name="Lee S.L."/>
            <person name="Legall F.H."/>
            <person name="Lemon S.J."/>
            <person name="Lewis L.R."/>
            <person name="Li B."/>
            <person name="Liu Y."/>
            <person name="Liu Y.-S."/>
            <person name="Lopez J."/>
            <person name="Lozado R.J."/>
            <person name="Lu J."/>
            <person name="Madu R.C."/>
            <person name="Maheshwari M."/>
            <person name="Maheshwari R."/>
            <person name="Malloy K."/>
            <person name="Martinez E."/>
            <person name="Mathew T."/>
            <person name="Mercado I.C."/>
            <person name="Mercado C."/>
            <person name="Meyer B."/>
            <person name="Montgomery K."/>
            <person name="Morgan M.B."/>
            <person name="Munidasa M."/>
            <person name="Nazareth L.V."/>
            <person name="Nelson J."/>
            <person name="Ng B.M."/>
            <person name="Nguyen N.B."/>
            <person name="Nguyen P.Q."/>
            <person name="Nguyen T."/>
            <person name="Obregon M."/>
            <person name="Okwuonu G.O."/>
            <person name="Onwere C.G."/>
            <person name="Orozco G."/>
            <person name="Parra A."/>
            <person name="Patel S."/>
            <person name="Patil S."/>
            <person name="Perez A."/>
            <person name="Perez Y."/>
            <person name="Pham C."/>
            <person name="Primus E.L."/>
            <person name="Pu L.-L."/>
            <person name="Puazo M."/>
            <person name="Qin X."/>
            <person name="Quiroz J.B."/>
            <person name="Reese J."/>
            <person name="Richards S."/>
            <person name="Rives C.M."/>
            <person name="Robberts R."/>
            <person name="Ruiz S.J."/>
            <person name="Ruiz M.J."/>
            <person name="Santibanez J."/>
            <person name="Schneider B.W."/>
            <person name="Sisson I."/>
            <person name="Smith M."/>
            <person name="Sodergren E."/>
            <person name="Song X.-Z."/>
            <person name="Song B.B."/>
            <person name="Summersgill H."/>
            <person name="Thelus R."/>
            <person name="Thornton R.D."/>
            <person name="Trejos Z.Y."/>
            <person name="Usmani K."/>
            <person name="Vattathil S."/>
            <person name="Villasana D."/>
            <person name="Walker D.L."/>
            <person name="Wang S."/>
            <person name="Wang K."/>
            <person name="White C.S."/>
            <person name="Williams A.C."/>
            <person name="Williamson J."/>
            <person name="Wilson K."/>
            <person name="Woghiren I.O."/>
            <person name="Woodworth J.R."/>
            <person name="Worley K.C."/>
            <person name="Wright R.A."/>
            <person name="Wu W."/>
            <person name="Young L."/>
            <person name="Zhang L."/>
            <person name="Zhang J."/>
            <person name="Zhu Y."/>
            <person name="Muzny D.M."/>
            <person name="Weinstock G."/>
            <person name="Gibbs R.A."/>
        </authorList>
    </citation>
    <scope>NUCLEOTIDE SEQUENCE [LARGE SCALE GENOMIC DNA]</scope>
    <source>
        <strain evidence="4">LSR1</strain>
    </source>
</reference>
<dbReference type="OrthoDB" id="6334211at2759"/>
<evidence type="ECO:0000313" key="4">
    <source>
        <dbReference type="Proteomes" id="UP000007819"/>
    </source>
</evidence>
<evidence type="ECO:0000313" key="3">
    <source>
        <dbReference type="EnsemblMetazoa" id="XP_003243355.1"/>
    </source>
</evidence>
<dbReference type="PANTHER" id="PTHR15505">
    <property type="entry name" value="RIIA DOMAIN-CONTAINING PROTEIN 1"/>
    <property type="match status" value="1"/>
</dbReference>
<dbReference type="RefSeq" id="XP_003243355.1">
    <property type="nucleotide sequence ID" value="XM_003243307.3"/>
</dbReference>
<feature type="domain" description="RIIa" evidence="1">
    <location>
        <begin position="334"/>
        <end position="354"/>
    </location>
</feature>
<reference evidence="3" key="2">
    <citation type="submission" date="2022-06" db="UniProtKB">
        <authorList>
            <consortium name="EnsemblMetazoa"/>
        </authorList>
    </citation>
    <scope>IDENTIFICATION</scope>
</reference>